<organism evidence="1 2">
    <name type="scientific">Pristionchus mayeri</name>
    <dbReference type="NCBI Taxonomy" id="1317129"/>
    <lineage>
        <taxon>Eukaryota</taxon>
        <taxon>Metazoa</taxon>
        <taxon>Ecdysozoa</taxon>
        <taxon>Nematoda</taxon>
        <taxon>Chromadorea</taxon>
        <taxon>Rhabditida</taxon>
        <taxon>Rhabditina</taxon>
        <taxon>Diplogasteromorpha</taxon>
        <taxon>Diplogasteroidea</taxon>
        <taxon>Neodiplogasteridae</taxon>
        <taxon>Pristionchus</taxon>
    </lineage>
</organism>
<feature type="non-terminal residue" evidence="1">
    <location>
        <position position="1"/>
    </location>
</feature>
<comment type="caution">
    <text evidence="1">The sequence shown here is derived from an EMBL/GenBank/DDBJ whole genome shotgun (WGS) entry which is preliminary data.</text>
</comment>
<name>A0AAN5CUL8_9BILA</name>
<protein>
    <submittedName>
        <fullName evidence="1">Uncharacterized protein</fullName>
    </submittedName>
</protein>
<dbReference type="EMBL" id="BTRK01000005">
    <property type="protein sequence ID" value="GMR50936.1"/>
    <property type="molecule type" value="Genomic_DNA"/>
</dbReference>
<evidence type="ECO:0000313" key="1">
    <source>
        <dbReference type="EMBL" id="GMR50936.1"/>
    </source>
</evidence>
<evidence type="ECO:0000313" key="2">
    <source>
        <dbReference type="Proteomes" id="UP001328107"/>
    </source>
</evidence>
<dbReference type="AlphaFoldDB" id="A0AAN5CUL8"/>
<keyword evidence="2" id="KW-1185">Reference proteome</keyword>
<accession>A0AAN5CUL8</accession>
<gene>
    <name evidence="1" type="ORF">PMAYCL1PPCAC_21131</name>
</gene>
<reference evidence="2" key="1">
    <citation type="submission" date="2022-10" db="EMBL/GenBank/DDBJ databases">
        <title>Genome assembly of Pristionchus species.</title>
        <authorList>
            <person name="Yoshida K."/>
            <person name="Sommer R.J."/>
        </authorList>
    </citation>
    <scope>NUCLEOTIDE SEQUENCE [LARGE SCALE GENOMIC DNA]</scope>
    <source>
        <strain evidence="2">RS5460</strain>
    </source>
</reference>
<sequence>FSVAHSSPLDLPGYDKYGVEPSMAVKGKGGSFAFGEATRPDTHGAYITIDRSGAKVPKGIYHYTEHTTGAEAGWKLPGSGAWGASDVMLSDTTSNMDGFSVQPSILSDPVNIQFLTERKVERGISGDAAPDEATALHAKAKSVCKAALTPECEEALRTYYLAKTRQLSFESMPLYRKLIELGESARASLKGRDSRSLGVLVDLPGQKPLYLGASLDNGANRDINMRLNPL</sequence>
<dbReference type="Proteomes" id="UP001328107">
    <property type="component" value="Unassembled WGS sequence"/>
</dbReference>
<proteinExistence type="predicted"/>